<evidence type="ECO:0000256" key="1">
    <source>
        <dbReference type="SAM" id="MobiDB-lite"/>
    </source>
</evidence>
<dbReference type="EMBL" id="CP002408">
    <property type="protein sequence ID" value="AFU57820.1"/>
    <property type="molecule type" value="Genomic_DNA"/>
</dbReference>
<dbReference type="AlphaFoldDB" id="K0IDP0"/>
<dbReference type="KEGG" id="nga:Ngar_c08780"/>
<feature type="compositionally biased region" description="Basic and acidic residues" evidence="1">
    <location>
        <begin position="13"/>
        <end position="28"/>
    </location>
</feature>
<dbReference type="BioCyc" id="CNIT1237085:G1324-876-MONOMER"/>
<organism evidence="2 3">
    <name type="scientific">Nitrososphaera gargensis (strain Ga9.2)</name>
    <dbReference type="NCBI Taxonomy" id="1237085"/>
    <lineage>
        <taxon>Archaea</taxon>
        <taxon>Nitrososphaerota</taxon>
        <taxon>Nitrososphaeria</taxon>
        <taxon>Nitrososphaerales</taxon>
        <taxon>Nitrososphaeraceae</taxon>
        <taxon>Nitrososphaera</taxon>
    </lineage>
</organism>
<evidence type="ECO:0000313" key="2">
    <source>
        <dbReference type="EMBL" id="AFU57820.1"/>
    </source>
</evidence>
<feature type="compositionally biased region" description="Basic and acidic residues" evidence="1">
    <location>
        <begin position="56"/>
        <end position="76"/>
    </location>
</feature>
<accession>K0IDP0</accession>
<dbReference type="GeneID" id="13795273"/>
<reference evidence="2 3" key="1">
    <citation type="journal article" date="2012" name="Environ. Microbiol.">
        <title>The genome of the ammonia-oxidizing Candidatus Nitrososphaera gargensis: insights into metabolic versatility and environmental adaptations.</title>
        <authorList>
            <person name="Spang A."/>
            <person name="Poehlein A."/>
            <person name="Offre P."/>
            <person name="Zumbragel S."/>
            <person name="Haider S."/>
            <person name="Rychlik N."/>
            <person name="Nowka B."/>
            <person name="Schmeisser C."/>
            <person name="Lebedeva E.V."/>
            <person name="Rattei T."/>
            <person name="Bohm C."/>
            <person name="Schmid M."/>
            <person name="Galushko A."/>
            <person name="Hatzenpichler R."/>
            <person name="Weinmaier T."/>
            <person name="Daniel R."/>
            <person name="Schleper C."/>
            <person name="Spieck E."/>
            <person name="Streit W."/>
            <person name="Wagner M."/>
        </authorList>
    </citation>
    <scope>NUCLEOTIDE SEQUENCE [LARGE SCALE GENOMIC DNA]</scope>
    <source>
        <strain evidence="3">Ga9.2</strain>
    </source>
</reference>
<gene>
    <name evidence="2" type="ordered locus">Ngar_c08780</name>
</gene>
<sequence length="76" mass="8596">MALEDTIRTLQELGKRKPLQGEEKRQSEEAASASREFGFTDRHSSILSNGGFAETTIKEKARGARVKDRSVMDRER</sequence>
<proteinExistence type="predicted"/>
<dbReference type="STRING" id="1237085.Ngar_c08780"/>
<dbReference type="InParanoid" id="K0IDP0"/>
<keyword evidence="3" id="KW-1185">Reference proteome</keyword>
<evidence type="ECO:0000313" key="3">
    <source>
        <dbReference type="Proteomes" id="UP000008037"/>
    </source>
</evidence>
<dbReference type="RefSeq" id="WP_015018365.1">
    <property type="nucleotide sequence ID" value="NC_018719.1"/>
</dbReference>
<dbReference type="HOGENOM" id="CLU_2646043_0_0_2"/>
<name>K0IDP0_NITGG</name>
<dbReference type="Proteomes" id="UP000008037">
    <property type="component" value="Chromosome"/>
</dbReference>
<feature type="region of interest" description="Disordered" evidence="1">
    <location>
        <begin position="1"/>
        <end position="76"/>
    </location>
</feature>
<protein>
    <submittedName>
        <fullName evidence="2">Uncharacterized protein</fullName>
    </submittedName>
</protein>